<evidence type="ECO:0008006" key="6">
    <source>
        <dbReference type="Google" id="ProtNLM"/>
    </source>
</evidence>
<evidence type="ECO:0000313" key="4">
    <source>
        <dbReference type="EMBL" id="NID16759.1"/>
    </source>
</evidence>
<evidence type="ECO:0000313" key="5">
    <source>
        <dbReference type="Proteomes" id="UP000518878"/>
    </source>
</evidence>
<dbReference type="RefSeq" id="WP_166700581.1">
    <property type="nucleotide sequence ID" value="NZ_JAAQTL010000002.1"/>
</dbReference>
<organism evidence="4 5">
    <name type="scientific">Luteibacter yeojuensis</name>
    <dbReference type="NCBI Taxonomy" id="345309"/>
    <lineage>
        <taxon>Bacteria</taxon>
        <taxon>Pseudomonadati</taxon>
        <taxon>Pseudomonadota</taxon>
        <taxon>Gammaproteobacteria</taxon>
        <taxon>Lysobacterales</taxon>
        <taxon>Rhodanobacteraceae</taxon>
        <taxon>Luteibacter</taxon>
    </lineage>
</organism>
<proteinExistence type="predicted"/>
<evidence type="ECO:0000256" key="2">
    <source>
        <dbReference type="ARBA" id="ARBA00022803"/>
    </source>
</evidence>
<dbReference type="PANTHER" id="PTHR44227:SF3">
    <property type="entry name" value="PROTEIN O-MANNOSYL-TRANSFERASE TMTC4"/>
    <property type="match status" value="1"/>
</dbReference>
<keyword evidence="3" id="KW-0472">Membrane</keyword>
<feature type="transmembrane region" description="Helical" evidence="3">
    <location>
        <begin position="186"/>
        <end position="204"/>
    </location>
</feature>
<keyword evidence="5" id="KW-1185">Reference proteome</keyword>
<feature type="transmembrane region" description="Helical" evidence="3">
    <location>
        <begin position="132"/>
        <end position="154"/>
    </location>
</feature>
<dbReference type="AlphaFoldDB" id="A0A7X5TRD4"/>
<comment type="caution">
    <text evidence="4">The sequence shown here is derived from an EMBL/GenBank/DDBJ whole genome shotgun (WGS) entry which is preliminary data.</text>
</comment>
<feature type="transmembrane region" description="Helical" evidence="3">
    <location>
        <begin position="160"/>
        <end position="179"/>
    </location>
</feature>
<feature type="transmembrane region" description="Helical" evidence="3">
    <location>
        <begin position="397"/>
        <end position="414"/>
    </location>
</feature>
<dbReference type="GO" id="GO:0030968">
    <property type="term" value="P:endoplasmic reticulum unfolded protein response"/>
    <property type="evidence" value="ECO:0007669"/>
    <property type="project" value="TreeGrafter"/>
</dbReference>
<name>A0A7X5TRD4_9GAMM</name>
<feature type="transmembrane region" description="Helical" evidence="3">
    <location>
        <begin position="15"/>
        <end position="32"/>
    </location>
</feature>
<gene>
    <name evidence="4" type="ORF">HBF32_14895</name>
</gene>
<evidence type="ECO:0000256" key="1">
    <source>
        <dbReference type="ARBA" id="ARBA00022737"/>
    </source>
</evidence>
<evidence type="ECO:0000256" key="3">
    <source>
        <dbReference type="SAM" id="Phobius"/>
    </source>
</evidence>
<dbReference type="GO" id="GO:0035269">
    <property type="term" value="P:protein O-linked glycosylation via mannose"/>
    <property type="evidence" value="ECO:0007669"/>
    <property type="project" value="TreeGrafter"/>
</dbReference>
<dbReference type="InterPro" id="IPR052346">
    <property type="entry name" value="O-mannosyl-transferase_TMTC"/>
</dbReference>
<keyword evidence="3" id="KW-1133">Transmembrane helix</keyword>
<dbReference type="GO" id="GO:0000030">
    <property type="term" value="F:mannosyltransferase activity"/>
    <property type="evidence" value="ECO:0007669"/>
    <property type="project" value="TreeGrafter"/>
</dbReference>
<keyword evidence="3" id="KW-0812">Transmembrane</keyword>
<feature type="transmembrane region" description="Helical" evidence="3">
    <location>
        <begin position="280"/>
        <end position="299"/>
    </location>
</feature>
<feature type="transmembrane region" description="Helical" evidence="3">
    <location>
        <begin position="338"/>
        <end position="361"/>
    </location>
</feature>
<feature type="transmembrane region" description="Helical" evidence="3">
    <location>
        <begin position="101"/>
        <end position="120"/>
    </location>
</feature>
<dbReference type="EMBL" id="JAAQTL010000002">
    <property type="protein sequence ID" value="NID16759.1"/>
    <property type="molecule type" value="Genomic_DNA"/>
</dbReference>
<dbReference type="Proteomes" id="UP000518878">
    <property type="component" value="Unassembled WGS sequence"/>
</dbReference>
<accession>A0A7X5TRD4</accession>
<feature type="transmembrane region" description="Helical" evidence="3">
    <location>
        <begin position="232"/>
        <end position="253"/>
    </location>
</feature>
<feature type="transmembrane region" description="Helical" evidence="3">
    <location>
        <begin position="367"/>
        <end position="385"/>
    </location>
</feature>
<protein>
    <recommendedName>
        <fullName evidence="6">Tetratricopeptide repeat protein</fullName>
    </recommendedName>
</protein>
<dbReference type="PANTHER" id="PTHR44227">
    <property type="match status" value="1"/>
</dbReference>
<keyword evidence="2" id="KW-0802">TPR repeat</keyword>
<keyword evidence="1" id="KW-0677">Repeat</keyword>
<sequence length="648" mass="71903">MYTHNTPIAAFQRTFPWLAVVAVLALTIVIYTPGLHGPFLLDDIGNLEPLKRWADGYLGWQGVVFDNRSGPGGRPLSMLTFLANGWLDPHLHTFGFKAVNLGIHIATGVIAFALASLIFLRSGIDRSRARWLAAFAAVTWLWLPMQVSTVLYVIQRMAQLATLLMFVALTLYLSVRPAIERGSRAATLALWFGLPVLTLLAASAKETGLLALPLAAVLEYTLFDRATRPRQVTAFFGLTVALPVCFGLLFIAVRPQWILRGYFGRDFTLDQRLMTEPRVLWSYLQTTFFPVGSHMGLFHDTYPISTSPWKPWTTVLAAFAWLTICTAAIVWRRRMPLFALGVAGYLVAHSLEAGPISLELYFEHRNYGAALFALIAVVGLVRGMLEVSGARQRVRWIVIASAFACVAIFAMGTWSQASGWKDEDTFYATQYGYNPDSPRLLSNLTGRAMLAHDLPSALWFIEKSESNSPDSERVTSTIWRFLAYCEVGGAPAPDNLYEEFGDRARGRVTTYSMVGWELLARRLSEGCKGLDSGRLTTIAMRWLNDAPQPASAQPIWRTRFNTGRMLAESGDIENARAIVRRAWIDSDHNNGIGVTLFQLDASLGDIESCRDVLTYLSRSEGGSDLRLTEAIRTFRKAIDSGEIGGPAR</sequence>
<feature type="transmembrane region" description="Helical" evidence="3">
    <location>
        <begin position="311"/>
        <end position="331"/>
    </location>
</feature>
<reference evidence="4 5" key="1">
    <citation type="journal article" date="2006" name="Int. J. Syst. Evol. Microbiol.">
        <title>Dyella yeojuensis sp. nov., isolated from greenhouse soil in Korea.</title>
        <authorList>
            <person name="Kim B.Y."/>
            <person name="Weon H.Y."/>
            <person name="Lee K.H."/>
            <person name="Seok S.J."/>
            <person name="Kwon S.W."/>
            <person name="Go S.J."/>
            <person name="Stackebrandt E."/>
        </authorList>
    </citation>
    <scope>NUCLEOTIDE SEQUENCE [LARGE SCALE GENOMIC DNA]</scope>
    <source>
        <strain evidence="4 5">DSM 17673</strain>
    </source>
</reference>